<feature type="compositionally biased region" description="Gly residues" evidence="1">
    <location>
        <begin position="88"/>
        <end position="97"/>
    </location>
</feature>
<organism evidence="2 3">
    <name type="scientific">Prorocentrum cordatum</name>
    <dbReference type="NCBI Taxonomy" id="2364126"/>
    <lineage>
        <taxon>Eukaryota</taxon>
        <taxon>Sar</taxon>
        <taxon>Alveolata</taxon>
        <taxon>Dinophyceae</taxon>
        <taxon>Prorocentrales</taxon>
        <taxon>Prorocentraceae</taxon>
        <taxon>Prorocentrum</taxon>
    </lineage>
</organism>
<feature type="compositionally biased region" description="Polar residues" evidence="1">
    <location>
        <begin position="108"/>
        <end position="117"/>
    </location>
</feature>
<evidence type="ECO:0000313" key="2">
    <source>
        <dbReference type="EMBL" id="CAK0822529.1"/>
    </source>
</evidence>
<evidence type="ECO:0000313" key="3">
    <source>
        <dbReference type="Proteomes" id="UP001189429"/>
    </source>
</evidence>
<comment type="caution">
    <text evidence="2">The sequence shown here is derived from an EMBL/GenBank/DDBJ whole genome shotgun (WGS) entry which is preliminary data.</text>
</comment>
<sequence length="565" mass="61972">CLPEVRQWANQLRQAICEDAGKRIPFEAYVQPPTAAGSGTPGFLSHWAFPSAEAECFTDILYLGCHPVQSAQRIEQYLQHLLRMGAPGTPGGRGQQHGKGQSQKGSLRQGQAQSKVAKSNCVPRGGHQAKGGHAASSGSTACAMESEAEGASAWSFCPREVAMDWGAFAGMQLYVVAASSPQLLDIFSQDVAGLAPPSELADRSELDGQAAAVLQYYFNPAQPHARPPPHIIMRSMLPATSEAEDGLAEMSELIKSSLKDCEHAEVSELEQEVDVQRKMHDAFEKILDGLELAEADMNDLEHRGLLEHQIKQVGFKTWPGGSMSVPTMGAWRWGLGGQVRVYVQPSLLIPARNPEGLITGLHNKPHRKRGNDASKYMWVSVQKSFKLHTGGSPLFCCWYDWSPASTVALIEGGLKAYVFAHLAGRMKVIGAVGGQFWQSPSELLHALARFEATRVVLFPDAGSTRNKCVILDYFRTFRLLRSWGFQVGVAWWGQHDKQGDADADDLLVGMRIEEFEARMVVLSIQDFWHQVDGNLQHQLLHSRHFEVFSAVGIRSSSALAITPLV</sequence>
<name>A0ABN9RTQ3_9DINO</name>
<feature type="non-terminal residue" evidence="2">
    <location>
        <position position="1"/>
    </location>
</feature>
<feature type="region of interest" description="Disordered" evidence="1">
    <location>
        <begin position="85"/>
        <end position="137"/>
    </location>
</feature>
<dbReference type="Proteomes" id="UP001189429">
    <property type="component" value="Unassembled WGS sequence"/>
</dbReference>
<dbReference type="EMBL" id="CAUYUJ010007984">
    <property type="protein sequence ID" value="CAK0822529.1"/>
    <property type="molecule type" value="Genomic_DNA"/>
</dbReference>
<evidence type="ECO:0000256" key="1">
    <source>
        <dbReference type="SAM" id="MobiDB-lite"/>
    </source>
</evidence>
<keyword evidence="3" id="KW-1185">Reference proteome</keyword>
<proteinExistence type="predicted"/>
<protein>
    <submittedName>
        <fullName evidence="2">Uncharacterized protein</fullName>
    </submittedName>
</protein>
<reference evidence="2" key="1">
    <citation type="submission" date="2023-10" db="EMBL/GenBank/DDBJ databases">
        <authorList>
            <person name="Chen Y."/>
            <person name="Shah S."/>
            <person name="Dougan E. K."/>
            <person name="Thang M."/>
            <person name="Chan C."/>
        </authorList>
    </citation>
    <scope>NUCLEOTIDE SEQUENCE [LARGE SCALE GENOMIC DNA]</scope>
</reference>
<gene>
    <name evidence="2" type="ORF">PCOR1329_LOCUS23529</name>
</gene>
<accession>A0ABN9RTQ3</accession>